<dbReference type="InterPro" id="IPR005861">
    <property type="entry name" value="HisP_aminotrans"/>
</dbReference>
<comment type="caution">
    <text evidence="13">The sequence shown here is derived from an EMBL/GenBank/DDBJ whole genome shotgun (WGS) entry which is preliminary data.</text>
</comment>
<dbReference type="RefSeq" id="WP_386759966.1">
    <property type="nucleotide sequence ID" value="NZ_JBHRXK010000008.1"/>
</dbReference>
<evidence type="ECO:0000256" key="3">
    <source>
        <dbReference type="ARBA" id="ARBA00007970"/>
    </source>
</evidence>
<dbReference type="SUPFAM" id="SSF53383">
    <property type="entry name" value="PLP-dependent transferases"/>
    <property type="match status" value="1"/>
</dbReference>
<dbReference type="Pfam" id="PF00155">
    <property type="entry name" value="Aminotran_1_2"/>
    <property type="match status" value="1"/>
</dbReference>
<name>A0ABV7RU29_9GAMM</name>
<evidence type="ECO:0000256" key="9">
    <source>
        <dbReference type="ARBA" id="ARBA00023102"/>
    </source>
</evidence>
<gene>
    <name evidence="11 13" type="primary">hisC</name>
    <name evidence="13" type="ORF">ACFOLC_14480</name>
</gene>
<comment type="cofactor">
    <cofactor evidence="1 11">
        <name>pyridoxal 5'-phosphate</name>
        <dbReference type="ChEBI" id="CHEBI:597326"/>
    </cofactor>
</comment>
<evidence type="ECO:0000256" key="4">
    <source>
        <dbReference type="ARBA" id="ARBA00011738"/>
    </source>
</evidence>
<evidence type="ECO:0000256" key="5">
    <source>
        <dbReference type="ARBA" id="ARBA00022576"/>
    </source>
</evidence>
<sequence length="375" mass="39989">MSTVIATRTSAAAPLSPSPLALVREDLRDFAGYRSARSDKLDGRIWLNANESAWLNPADRDGDLRRYPDPQPPRLRAALADLYGCAPEQLLAGRGSDEGIDLLVRAVCRPGADAVLVTSPTFGMYAVSARLHGSRVVDVPLRDEAWGWYCDFAAIAATVATQDVKIVFLCSPGNPTGEPLPREAIAALARQVEGRALVVVDEAYLDYADAESVVGLIAQQRNIVVLHTLSKAHALAAARLGSVIADAELIALLRRCQAPYPLPAPCVELAVQALSVPARAATAAHVADACQQRDTLYRRLQGLSGVRTVYPSQANFLLVRFDDAQCVFDRLLAAGVVVRDLRAAARLDDALRISIGTPEQNAAVIDVLASGQGAA</sequence>
<proteinExistence type="inferred from homology"/>
<dbReference type="InterPro" id="IPR015424">
    <property type="entry name" value="PyrdxlP-dep_Trfase"/>
</dbReference>
<evidence type="ECO:0000256" key="6">
    <source>
        <dbReference type="ARBA" id="ARBA00022605"/>
    </source>
</evidence>
<dbReference type="PANTHER" id="PTHR42885">
    <property type="entry name" value="HISTIDINOL-PHOSPHATE AMINOTRANSFERASE-RELATED"/>
    <property type="match status" value="1"/>
</dbReference>
<keyword evidence="9 11" id="KW-0368">Histidine biosynthesis</keyword>
<keyword evidence="7 11" id="KW-0808">Transferase</keyword>
<accession>A0ABV7RU29</accession>
<dbReference type="InterPro" id="IPR004839">
    <property type="entry name" value="Aminotransferase_I/II_large"/>
</dbReference>
<comment type="subunit">
    <text evidence="4 11">Homodimer.</text>
</comment>
<dbReference type="GO" id="GO:0004400">
    <property type="term" value="F:histidinol-phosphate transaminase activity"/>
    <property type="evidence" value="ECO:0007669"/>
    <property type="project" value="UniProtKB-EC"/>
</dbReference>
<dbReference type="Gene3D" id="3.90.1150.10">
    <property type="entry name" value="Aspartate Aminotransferase, domain 1"/>
    <property type="match status" value="1"/>
</dbReference>
<dbReference type="Proteomes" id="UP001595740">
    <property type="component" value="Unassembled WGS sequence"/>
</dbReference>
<dbReference type="PANTHER" id="PTHR42885:SF2">
    <property type="entry name" value="HISTIDINOL-PHOSPHATE AMINOTRANSFERASE"/>
    <property type="match status" value="1"/>
</dbReference>
<evidence type="ECO:0000256" key="2">
    <source>
        <dbReference type="ARBA" id="ARBA00005011"/>
    </source>
</evidence>
<dbReference type="InterPro" id="IPR015422">
    <property type="entry name" value="PyrdxlP-dep_Trfase_small"/>
</dbReference>
<comment type="pathway">
    <text evidence="2 11">Amino-acid biosynthesis; L-histidine biosynthesis; L-histidine from 5-phospho-alpha-D-ribose 1-diphosphate: step 7/9.</text>
</comment>
<reference evidence="14" key="1">
    <citation type="journal article" date="2019" name="Int. J. Syst. Evol. Microbiol.">
        <title>The Global Catalogue of Microorganisms (GCM) 10K type strain sequencing project: providing services to taxonomists for standard genome sequencing and annotation.</title>
        <authorList>
            <consortium name="The Broad Institute Genomics Platform"/>
            <consortium name="The Broad Institute Genome Sequencing Center for Infectious Disease"/>
            <person name="Wu L."/>
            <person name="Ma J."/>
        </authorList>
    </citation>
    <scope>NUCLEOTIDE SEQUENCE [LARGE SCALE GENOMIC DNA]</scope>
    <source>
        <strain evidence="14">KCTC 42875</strain>
    </source>
</reference>
<evidence type="ECO:0000256" key="1">
    <source>
        <dbReference type="ARBA" id="ARBA00001933"/>
    </source>
</evidence>
<evidence type="ECO:0000256" key="11">
    <source>
        <dbReference type="HAMAP-Rule" id="MF_01023"/>
    </source>
</evidence>
<evidence type="ECO:0000256" key="10">
    <source>
        <dbReference type="ARBA" id="ARBA00047481"/>
    </source>
</evidence>
<dbReference type="EC" id="2.6.1.9" evidence="11"/>
<evidence type="ECO:0000259" key="12">
    <source>
        <dbReference type="Pfam" id="PF00155"/>
    </source>
</evidence>
<dbReference type="CDD" id="cd00609">
    <property type="entry name" value="AAT_like"/>
    <property type="match status" value="1"/>
</dbReference>
<dbReference type="HAMAP" id="MF_01023">
    <property type="entry name" value="HisC_aminotrans_2"/>
    <property type="match status" value="1"/>
</dbReference>
<evidence type="ECO:0000313" key="14">
    <source>
        <dbReference type="Proteomes" id="UP001595740"/>
    </source>
</evidence>
<feature type="domain" description="Aminotransferase class I/classII large" evidence="12">
    <location>
        <begin position="52"/>
        <end position="367"/>
    </location>
</feature>
<keyword evidence="5 11" id="KW-0032">Aminotransferase</keyword>
<protein>
    <recommendedName>
        <fullName evidence="11">Histidinol-phosphate aminotransferase</fullName>
        <ecNumber evidence="11">2.6.1.9</ecNumber>
    </recommendedName>
    <alternativeName>
        <fullName evidence="11">Imidazole acetol-phosphate transaminase</fullName>
    </alternativeName>
</protein>
<comment type="catalytic activity">
    <reaction evidence="10 11">
        <text>L-histidinol phosphate + 2-oxoglutarate = 3-(imidazol-4-yl)-2-oxopropyl phosphate + L-glutamate</text>
        <dbReference type="Rhea" id="RHEA:23744"/>
        <dbReference type="ChEBI" id="CHEBI:16810"/>
        <dbReference type="ChEBI" id="CHEBI:29985"/>
        <dbReference type="ChEBI" id="CHEBI:57766"/>
        <dbReference type="ChEBI" id="CHEBI:57980"/>
        <dbReference type="EC" id="2.6.1.9"/>
    </reaction>
</comment>
<dbReference type="InterPro" id="IPR015421">
    <property type="entry name" value="PyrdxlP-dep_Trfase_major"/>
</dbReference>
<evidence type="ECO:0000256" key="7">
    <source>
        <dbReference type="ARBA" id="ARBA00022679"/>
    </source>
</evidence>
<feature type="modified residue" description="N6-(pyridoxal phosphate)lysine" evidence="11">
    <location>
        <position position="231"/>
    </location>
</feature>
<keyword evidence="6 11" id="KW-0028">Amino-acid biosynthesis</keyword>
<organism evidence="13 14">
    <name type="scientific">Lysobacter cavernae</name>
    <dbReference type="NCBI Taxonomy" id="1685901"/>
    <lineage>
        <taxon>Bacteria</taxon>
        <taxon>Pseudomonadati</taxon>
        <taxon>Pseudomonadota</taxon>
        <taxon>Gammaproteobacteria</taxon>
        <taxon>Lysobacterales</taxon>
        <taxon>Lysobacteraceae</taxon>
        <taxon>Lysobacter</taxon>
    </lineage>
</organism>
<dbReference type="EMBL" id="JBHRXK010000008">
    <property type="protein sequence ID" value="MFC3552207.1"/>
    <property type="molecule type" value="Genomic_DNA"/>
</dbReference>
<comment type="similarity">
    <text evidence="3 11">Belongs to the class-II pyridoxal-phosphate-dependent aminotransferase family. Histidinol-phosphate aminotransferase subfamily.</text>
</comment>
<dbReference type="Gene3D" id="3.40.640.10">
    <property type="entry name" value="Type I PLP-dependent aspartate aminotransferase-like (Major domain)"/>
    <property type="match status" value="1"/>
</dbReference>
<dbReference type="NCBIfam" id="TIGR01141">
    <property type="entry name" value="hisC"/>
    <property type="match status" value="1"/>
</dbReference>
<evidence type="ECO:0000256" key="8">
    <source>
        <dbReference type="ARBA" id="ARBA00022898"/>
    </source>
</evidence>
<keyword evidence="8 11" id="KW-0663">Pyridoxal phosphate</keyword>
<keyword evidence="14" id="KW-1185">Reference proteome</keyword>
<evidence type="ECO:0000313" key="13">
    <source>
        <dbReference type="EMBL" id="MFC3552207.1"/>
    </source>
</evidence>